<dbReference type="Pfam" id="PF00106">
    <property type="entry name" value="adh_short"/>
    <property type="match status" value="1"/>
</dbReference>
<protein>
    <submittedName>
        <fullName evidence="5">Short-chain dehydrogenase reductase sdr</fullName>
    </submittedName>
</protein>
<dbReference type="SMART" id="SM00822">
    <property type="entry name" value="PKS_KR"/>
    <property type="match status" value="1"/>
</dbReference>
<dbReference type="PANTHER" id="PTHR43976">
    <property type="entry name" value="SHORT CHAIN DEHYDROGENASE"/>
    <property type="match status" value="1"/>
</dbReference>
<dbReference type="GO" id="GO:0016491">
    <property type="term" value="F:oxidoreductase activity"/>
    <property type="evidence" value="ECO:0007669"/>
    <property type="project" value="UniProtKB-KW"/>
</dbReference>
<dbReference type="OrthoDB" id="1933717at2759"/>
<dbReference type="InterPro" id="IPR051911">
    <property type="entry name" value="SDR_oxidoreductase"/>
</dbReference>
<dbReference type="PANTHER" id="PTHR43976:SF16">
    <property type="entry name" value="SHORT-CHAIN DEHYDROGENASE_REDUCTASE FAMILY PROTEIN"/>
    <property type="match status" value="1"/>
</dbReference>
<dbReference type="SUPFAM" id="SSF51735">
    <property type="entry name" value="NAD(P)-binding Rossmann-fold domains"/>
    <property type="match status" value="1"/>
</dbReference>
<organism evidence="5 6">
    <name type="scientific">Colletotrichum asianum</name>
    <dbReference type="NCBI Taxonomy" id="702518"/>
    <lineage>
        <taxon>Eukaryota</taxon>
        <taxon>Fungi</taxon>
        <taxon>Dikarya</taxon>
        <taxon>Ascomycota</taxon>
        <taxon>Pezizomycotina</taxon>
        <taxon>Sordariomycetes</taxon>
        <taxon>Hypocreomycetidae</taxon>
        <taxon>Glomerellales</taxon>
        <taxon>Glomerellaceae</taxon>
        <taxon>Colletotrichum</taxon>
        <taxon>Colletotrichum gloeosporioides species complex</taxon>
    </lineage>
</organism>
<dbReference type="InterPro" id="IPR036291">
    <property type="entry name" value="NAD(P)-bd_dom_sf"/>
</dbReference>
<evidence type="ECO:0000313" key="5">
    <source>
        <dbReference type="EMBL" id="KAF0321276.1"/>
    </source>
</evidence>
<evidence type="ECO:0000256" key="1">
    <source>
        <dbReference type="ARBA" id="ARBA00006484"/>
    </source>
</evidence>
<evidence type="ECO:0000313" key="6">
    <source>
        <dbReference type="Proteomes" id="UP000434172"/>
    </source>
</evidence>
<evidence type="ECO:0000256" key="3">
    <source>
        <dbReference type="RuleBase" id="RU000363"/>
    </source>
</evidence>
<accession>A0A8H3W8T5</accession>
<dbReference type="InterPro" id="IPR057326">
    <property type="entry name" value="KR_dom"/>
</dbReference>
<dbReference type="PRINTS" id="PR00081">
    <property type="entry name" value="GDHRDH"/>
</dbReference>
<gene>
    <name evidence="5" type="ORF">GQ607_011479</name>
</gene>
<reference evidence="5 6" key="1">
    <citation type="submission" date="2019-12" db="EMBL/GenBank/DDBJ databases">
        <title>A genome sequence resource for the geographically widespread anthracnose pathogen Colletotrichum asianum.</title>
        <authorList>
            <person name="Meng Y."/>
        </authorList>
    </citation>
    <scope>NUCLEOTIDE SEQUENCE [LARGE SCALE GENOMIC DNA]</scope>
    <source>
        <strain evidence="5 6">ICMP 18580</strain>
    </source>
</reference>
<sequence length="276" mass="29591">MKVWLVTGASRGLGRSLVEAILENGDSVVATARDPQQLSHLDETYEKARVLLAVLDVTNSRNALEVVQQAYDKFGRIDVVVNNAGYADCASIEDMTLESFRAQIETNFFGVVNVTKAVLPLLREQGFGHILQVSSVGGRLGSPGLGAYQSAKWAVGGFSTVLSNEVASLGIKVTVLEPGGIKTDWAGSSMGHGHISEAYEKTVGVMKEARERAFDDCSEPSSIARAIMHIAEVEQPPLRVLLGPDTIQHAAAAAEALTASDKKWKMLQGCHSERIS</sequence>
<proteinExistence type="inferred from homology"/>
<comment type="caution">
    <text evidence="5">The sequence shown here is derived from an EMBL/GenBank/DDBJ whole genome shotgun (WGS) entry which is preliminary data.</text>
</comment>
<comment type="similarity">
    <text evidence="1 3">Belongs to the short-chain dehydrogenases/reductases (SDR) family.</text>
</comment>
<dbReference type="PRINTS" id="PR00080">
    <property type="entry name" value="SDRFAMILY"/>
</dbReference>
<dbReference type="CDD" id="cd05374">
    <property type="entry name" value="17beta-HSD-like_SDR_c"/>
    <property type="match status" value="1"/>
</dbReference>
<dbReference type="Gene3D" id="3.40.50.720">
    <property type="entry name" value="NAD(P)-binding Rossmann-like Domain"/>
    <property type="match status" value="1"/>
</dbReference>
<name>A0A8H3W8T5_9PEZI</name>
<dbReference type="Proteomes" id="UP000434172">
    <property type="component" value="Unassembled WGS sequence"/>
</dbReference>
<keyword evidence="2" id="KW-0560">Oxidoreductase</keyword>
<keyword evidence="6" id="KW-1185">Reference proteome</keyword>
<feature type="domain" description="Ketoreductase" evidence="4">
    <location>
        <begin position="2"/>
        <end position="188"/>
    </location>
</feature>
<dbReference type="AlphaFoldDB" id="A0A8H3W8T5"/>
<evidence type="ECO:0000256" key="2">
    <source>
        <dbReference type="ARBA" id="ARBA00023002"/>
    </source>
</evidence>
<dbReference type="EMBL" id="WOWK01000073">
    <property type="protein sequence ID" value="KAF0321276.1"/>
    <property type="molecule type" value="Genomic_DNA"/>
</dbReference>
<evidence type="ECO:0000259" key="4">
    <source>
        <dbReference type="SMART" id="SM00822"/>
    </source>
</evidence>
<dbReference type="InterPro" id="IPR002347">
    <property type="entry name" value="SDR_fam"/>
</dbReference>
<dbReference type="NCBIfam" id="NF006114">
    <property type="entry name" value="PRK08263.1"/>
    <property type="match status" value="1"/>
</dbReference>